<dbReference type="GO" id="GO:0000470">
    <property type="term" value="P:maturation of LSU-rRNA"/>
    <property type="evidence" value="ECO:0007669"/>
    <property type="project" value="TreeGrafter"/>
</dbReference>
<dbReference type="PANTHER" id="PTHR15002:SF0">
    <property type="entry name" value="RIBOSOMAL BIOGENESIS PROTEIN LAS1L"/>
    <property type="match status" value="1"/>
</dbReference>
<protein>
    <submittedName>
        <fullName evidence="2">Las1-domain-containing protein</fullName>
    </submittedName>
</protein>
<dbReference type="EMBL" id="ML995853">
    <property type="protein sequence ID" value="KAF2767637.1"/>
    <property type="molecule type" value="Genomic_DNA"/>
</dbReference>
<dbReference type="OrthoDB" id="10263222at2759"/>
<organism evidence="2 3">
    <name type="scientific">Teratosphaeria nubilosa</name>
    <dbReference type="NCBI Taxonomy" id="161662"/>
    <lineage>
        <taxon>Eukaryota</taxon>
        <taxon>Fungi</taxon>
        <taxon>Dikarya</taxon>
        <taxon>Ascomycota</taxon>
        <taxon>Pezizomycotina</taxon>
        <taxon>Dothideomycetes</taxon>
        <taxon>Dothideomycetidae</taxon>
        <taxon>Mycosphaerellales</taxon>
        <taxon>Teratosphaeriaceae</taxon>
        <taxon>Teratosphaeria</taxon>
    </lineage>
</organism>
<dbReference type="Pfam" id="PF04031">
    <property type="entry name" value="Las1"/>
    <property type="match status" value="1"/>
</dbReference>
<name>A0A6G1L444_9PEZI</name>
<gene>
    <name evidence="2" type="ORF">EJ03DRAFT_328980</name>
</gene>
<evidence type="ECO:0000313" key="2">
    <source>
        <dbReference type="EMBL" id="KAF2767637.1"/>
    </source>
</evidence>
<feature type="region of interest" description="Disordered" evidence="1">
    <location>
        <begin position="367"/>
        <end position="411"/>
    </location>
</feature>
<evidence type="ECO:0000313" key="3">
    <source>
        <dbReference type="Proteomes" id="UP000799436"/>
    </source>
</evidence>
<reference evidence="2" key="1">
    <citation type="journal article" date="2020" name="Stud. Mycol.">
        <title>101 Dothideomycetes genomes: a test case for predicting lifestyles and emergence of pathogens.</title>
        <authorList>
            <person name="Haridas S."/>
            <person name="Albert R."/>
            <person name="Binder M."/>
            <person name="Bloem J."/>
            <person name="Labutti K."/>
            <person name="Salamov A."/>
            <person name="Andreopoulos B."/>
            <person name="Baker S."/>
            <person name="Barry K."/>
            <person name="Bills G."/>
            <person name="Bluhm B."/>
            <person name="Cannon C."/>
            <person name="Castanera R."/>
            <person name="Culley D."/>
            <person name="Daum C."/>
            <person name="Ezra D."/>
            <person name="Gonzalez J."/>
            <person name="Henrissat B."/>
            <person name="Kuo A."/>
            <person name="Liang C."/>
            <person name="Lipzen A."/>
            <person name="Lutzoni F."/>
            <person name="Magnuson J."/>
            <person name="Mondo S."/>
            <person name="Nolan M."/>
            <person name="Ohm R."/>
            <person name="Pangilinan J."/>
            <person name="Park H.-J."/>
            <person name="Ramirez L."/>
            <person name="Alfaro M."/>
            <person name="Sun H."/>
            <person name="Tritt A."/>
            <person name="Yoshinaga Y."/>
            <person name="Zwiers L.-H."/>
            <person name="Turgeon B."/>
            <person name="Goodwin S."/>
            <person name="Spatafora J."/>
            <person name="Crous P."/>
            <person name="Grigoriev I."/>
        </authorList>
    </citation>
    <scope>NUCLEOTIDE SEQUENCE</scope>
    <source>
        <strain evidence="2">CBS 116005</strain>
    </source>
</reference>
<dbReference type="GO" id="GO:0030687">
    <property type="term" value="C:preribosome, large subunit precursor"/>
    <property type="evidence" value="ECO:0007669"/>
    <property type="project" value="TreeGrafter"/>
</dbReference>
<dbReference type="PANTHER" id="PTHR15002">
    <property type="entry name" value="RIBOSOMAL BIOGENESIS PROTEIN LAS1L"/>
    <property type="match status" value="1"/>
</dbReference>
<keyword evidence="3" id="KW-1185">Reference proteome</keyword>
<dbReference type="AlphaFoldDB" id="A0A6G1L444"/>
<dbReference type="GO" id="GO:0000460">
    <property type="term" value="P:maturation of 5.8S rRNA"/>
    <property type="evidence" value="ECO:0007669"/>
    <property type="project" value="TreeGrafter"/>
</dbReference>
<sequence length="434" mass="48165">MPHYTTTPWRHPSDLLTLRSHLYPDPPSPTPPDSTSRHHQITAITQIHAYKLRSPNLPHAIESTALLLDSLHHHTTTIPQNSPHSIRAVYASAFTRFVTGFADIGRAKSGRLAGPENQRSMLQVARGIGMPEEFVALRHEVTHEELPSVGRLRKAVLAGLEWLWEVYWSRLAEEDGVDEVVGEGVREEMRKVLKGYRGARREGFKGRKKQSEDDLVGFYEQIHALLAPGAARLELLAAVLIDEKLLFPSSRVLGASMEGAFKIWDELLTAIDQSVFQSRSNSLTSLLAKNLLEDLPSHTTESDVDAENIYLWLLHLIESQTHREVRAEVMKYCCLHSSYWTERLGEKLLSTGDESFREDWEDLLEASRIANGAPEQGTQGGAADDEEEMSEAGAAAAEPDRELNSTSSHDAGYSMGGGWRLAAVQPSVPIGVVS</sequence>
<proteinExistence type="predicted"/>
<evidence type="ECO:0000256" key="1">
    <source>
        <dbReference type="SAM" id="MobiDB-lite"/>
    </source>
</evidence>
<accession>A0A6G1L444</accession>
<dbReference type="Proteomes" id="UP000799436">
    <property type="component" value="Unassembled WGS sequence"/>
</dbReference>
<dbReference type="GO" id="GO:0004519">
    <property type="term" value="F:endonuclease activity"/>
    <property type="evidence" value="ECO:0007669"/>
    <property type="project" value="InterPro"/>
</dbReference>
<dbReference type="GO" id="GO:0090730">
    <property type="term" value="C:Las1 complex"/>
    <property type="evidence" value="ECO:0007669"/>
    <property type="project" value="InterPro"/>
</dbReference>
<dbReference type="InterPro" id="IPR007174">
    <property type="entry name" value="Las1"/>
</dbReference>